<dbReference type="Pfam" id="PF01171">
    <property type="entry name" value="ATP_bind_3"/>
    <property type="match status" value="1"/>
</dbReference>
<dbReference type="SUPFAM" id="SSF52402">
    <property type="entry name" value="Adenine nucleotide alpha hydrolases-like"/>
    <property type="match status" value="1"/>
</dbReference>
<keyword evidence="3" id="KW-0004">4Fe-4S</keyword>
<dbReference type="InterPro" id="IPR000541">
    <property type="entry name" value="Ncs6/Tuc1/Ctu1"/>
</dbReference>
<comment type="cofactor">
    <cofactor evidence="1">
        <name>Mg(2+)</name>
        <dbReference type="ChEBI" id="CHEBI:18420"/>
    </cofactor>
</comment>
<dbReference type="GO" id="GO:0051539">
    <property type="term" value="F:4 iron, 4 sulfur cluster binding"/>
    <property type="evidence" value="ECO:0007669"/>
    <property type="project" value="UniProtKB-KW"/>
</dbReference>
<dbReference type="InterPro" id="IPR014729">
    <property type="entry name" value="Rossmann-like_a/b/a_fold"/>
</dbReference>
<evidence type="ECO:0000256" key="5">
    <source>
        <dbReference type="ARBA" id="ARBA00022723"/>
    </source>
</evidence>
<keyword evidence="8" id="KW-0067">ATP-binding</keyword>
<evidence type="ECO:0000256" key="2">
    <source>
        <dbReference type="ARBA" id="ARBA00001966"/>
    </source>
</evidence>
<evidence type="ECO:0000256" key="1">
    <source>
        <dbReference type="ARBA" id="ARBA00001946"/>
    </source>
</evidence>
<dbReference type="GO" id="GO:0016740">
    <property type="term" value="F:transferase activity"/>
    <property type="evidence" value="ECO:0007669"/>
    <property type="project" value="UniProtKB-KW"/>
</dbReference>
<evidence type="ECO:0000256" key="11">
    <source>
        <dbReference type="ARBA" id="ARBA00023014"/>
    </source>
</evidence>
<evidence type="ECO:0000256" key="7">
    <source>
        <dbReference type="ARBA" id="ARBA00022833"/>
    </source>
</evidence>
<keyword evidence="6" id="KW-0547">Nucleotide-binding</keyword>
<feature type="domain" description="tRNA(Ile)-lysidine/2-thiocytidine synthase N-terminal" evidence="13">
    <location>
        <begin position="55"/>
        <end position="248"/>
    </location>
</feature>
<dbReference type="GO" id="GO:0046872">
    <property type="term" value="F:metal ion binding"/>
    <property type="evidence" value="ECO:0007669"/>
    <property type="project" value="UniProtKB-KW"/>
</dbReference>
<comment type="cofactor">
    <cofactor evidence="2">
        <name>[4Fe-4S] cluster</name>
        <dbReference type="ChEBI" id="CHEBI:49883"/>
    </cofactor>
</comment>
<dbReference type="PANTHER" id="PTHR11807">
    <property type="entry name" value="ATPASES OF THE PP SUPERFAMILY-RELATED"/>
    <property type="match status" value="1"/>
</dbReference>
<feature type="binding site" evidence="12">
    <location>
        <position position="290"/>
    </location>
    <ligand>
        <name>Zn(2+)</name>
        <dbReference type="ChEBI" id="CHEBI:29105"/>
        <label>2</label>
    </ligand>
</feature>
<dbReference type="AlphaFoldDB" id="A0A2K5ATG9"/>
<feature type="binding site" evidence="12">
    <location>
        <position position="301"/>
    </location>
    <ligand>
        <name>Zn(2+)</name>
        <dbReference type="ChEBI" id="CHEBI:29105"/>
        <label>2</label>
    </ligand>
</feature>
<feature type="binding site" evidence="12">
    <location>
        <position position="30"/>
    </location>
    <ligand>
        <name>Zn(2+)</name>
        <dbReference type="ChEBI" id="CHEBI:29105"/>
        <label>1</label>
    </ligand>
</feature>
<dbReference type="Gene3D" id="3.40.50.620">
    <property type="entry name" value="HUPs"/>
    <property type="match status" value="1"/>
</dbReference>
<evidence type="ECO:0000313" key="14">
    <source>
        <dbReference type="EMBL" id="SPC34921.1"/>
    </source>
</evidence>
<keyword evidence="10" id="KW-0408">Iron</keyword>
<proteinExistence type="predicted"/>
<keyword evidence="7 12" id="KW-0862">Zinc</keyword>
<evidence type="ECO:0000256" key="10">
    <source>
        <dbReference type="ARBA" id="ARBA00023004"/>
    </source>
</evidence>
<evidence type="ECO:0000256" key="6">
    <source>
        <dbReference type="ARBA" id="ARBA00022741"/>
    </source>
</evidence>
<dbReference type="PANTHER" id="PTHR11807:SF12">
    <property type="entry name" value="CYTOPLASMIC TRNA 2-THIOLATION PROTEIN 1"/>
    <property type="match status" value="1"/>
</dbReference>
<keyword evidence="5 12" id="KW-0479">Metal-binding</keyword>
<feature type="binding site" evidence="12">
    <location>
        <position position="287"/>
    </location>
    <ligand>
        <name>Zn(2+)</name>
        <dbReference type="ChEBI" id="CHEBI:29105"/>
        <label>2</label>
    </ligand>
</feature>
<evidence type="ECO:0000256" key="9">
    <source>
        <dbReference type="ARBA" id="ARBA00022842"/>
    </source>
</evidence>
<keyword evidence="15" id="KW-1185">Reference proteome</keyword>
<dbReference type="FunFam" id="3.40.50.620:FF:000174">
    <property type="entry name" value="ATPase, PP-loop superfamily"/>
    <property type="match status" value="1"/>
</dbReference>
<dbReference type="KEGG" id="ncv:NCAV_1758"/>
<evidence type="ECO:0000256" key="8">
    <source>
        <dbReference type="ARBA" id="ARBA00022840"/>
    </source>
</evidence>
<protein>
    <submittedName>
        <fullName evidence="14">Putative ATPase, PP-loop superfamily</fullName>
    </submittedName>
</protein>
<feature type="binding site" evidence="12">
    <location>
        <position position="8"/>
    </location>
    <ligand>
        <name>Zn(2+)</name>
        <dbReference type="ChEBI" id="CHEBI:29105"/>
        <label>1</label>
    </ligand>
</feature>
<dbReference type="GO" id="GO:0000049">
    <property type="term" value="F:tRNA binding"/>
    <property type="evidence" value="ECO:0007669"/>
    <property type="project" value="InterPro"/>
</dbReference>
<evidence type="ECO:0000259" key="13">
    <source>
        <dbReference type="Pfam" id="PF01171"/>
    </source>
</evidence>
<dbReference type="InterPro" id="IPR035107">
    <property type="entry name" value="tRNA_thiolation_TtcA_Ctu1"/>
</dbReference>
<dbReference type="InterPro" id="IPR011063">
    <property type="entry name" value="TilS/TtcA_N"/>
</dbReference>
<feature type="binding site" evidence="12">
    <location>
        <position position="27"/>
    </location>
    <ligand>
        <name>Zn(2+)</name>
        <dbReference type="ChEBI" id="CHEBI:29105"/>
        <label>1</label>
    </ligand>
</feature>
<keyword evidence="4" id="KW-0808">Transferase</keyword>
<dbReference type="GO" id="GO:0005524">
    <property type="term" value="F:ATP binding"/>
    <property type="evidence" value="ECO:0007669"/>
    <property type="project" value="UniProtKB-KW"/>
</dbReference>
<dbReference type="GO" id="GO:0002144">
    <property type="term" value="C:cytosolic tRNA wobble base thiouridylase complex"/>
    <property type="evidence" value="ECO:0007669"/>
    <property type="project" value="TreeGrafter"/>
</dbReference>
<dbReference type="PIRSF" id="PIRSF004976">
    <property type="entry name" value="ATPase_YdaO"/>
    <property type="match status" value="1"/>
</dbReference>
<evidence type="ECO:0000313" key="15">
    <source>
        <dbReference type="Proteomes" id="UP000236248"/>
    </source>
</evidence>
<keyword evidence="11" id="KW-0411">Iron-sulfur</keyword>
<dbReference type="Proteomes" id="UP000236248">
    <property type="component" value="Chromosome NCAV"/>
</dbReference>
<accession>A0A2K5ATG9</accession>
<evidence type="ECO:0000256" key="4">
    <source>
        <dbReference type="ARBA" id="ARBA00022679"/>
    </source>
</evidence>
<dbReference type="EMBL" id="LT981265">
    <property type="protein sequence ID" value="SPC34921.1"/>
    <property type="molecule type" value="Genomic_DNA"/>
</dbReference>
<name>A0A2K5ATG9_9ARCH</name>
<dbReference type="GO" id="GO:0002143">
    <property type="term" value="P:tRNA wobble position uridine thiolation"/>
    <property type="evidence" value="ECO:0007669"/>
    <property type="project" value="TreeGrafter"/>
</dbReference>
<gene>
    <name evidence="14" type="ORF">NCAV_1758</name>
</gene>
<feature type="binding site" evidence="12">
    <location>
        <position position="11"/>
    </location>
    <ligand>
        <name>Zn(2+)</name>
        <dbReference type="ChEBI" id="CHEBI:29105"/>
        <label>1</label>
    </ligand>
</feature>
<evidence type="ECO:0000256" key="12">
    <source>
        <dbReference type="PIRSR" id="PIRSR004976-50"/>
    </source>
</evidence>
<evidence type="ECO:0000256" key="3">
    <source>
        <dbReference type="ARBA" id="ARBA00022485"/>
    </source>
</evidence>
<sequence length="334" mass="37275">MGMSVKPCIYCSAESVYYRHYSGEYLCSRCFTRSVQRKVARTISKYSMIKHGDRVAVAVSGGKDSLSLLHILSKSARRHGNELVAVTIDEGITGYRDESLKIAREFASMLDVEHAILSYRELFGSTLEEALKARDEKAISMSACSICGTFRRKAIDSIAKAVGADVIATAHNLDDMLQTFIINISAGDVERIAWMYPEPVEYANGLRKVKPLLEVYEHEVAFYALINDIPFQSEQCPYMNEGIRSSIREFLNALEQKHPGIKYNMLRTILKVSKVLRDNLEFKRYRCSVCSRECSTASGICSSCMLTMMLANGSSSISISSNGSNNNNNNSKIN</sequence>
<dbReference type="NCBIfam" id="TIGR00269">
    <property type="entry name" value="TIGR00269 family protein"/>
    <property type="match status" value="1"/>
</dbReference>
<organism evidence="14 15">
    <name type="scientific">Candidatus Nitrosocaldus cavascurensis</name>
    <dbReference type="NCBI Taxonomy" id="2058097"/>
    <lineage>
        <taxon>Archaea</taxon>
        <taxon>Nitrososphaerota</taxon>
        <taxon>Nitrososphaeria</taxon>
        <taxon>Candidatus Nitrosocaldales</taxon>
        <taxon>Candidatus Nitrosocaldaceae</taxon>
        <taxon>Candidatus Nitrosocaldus</taxon>
    </lineage>
</organism>
<reference evidence="15" key="1">
    <citation type="submission" date="2018-01" db="EMBL/GenBank/DDBJ databases">
        <authorList>
            <person name="Kerou L M."/>
        </authorList>
    </citation>
    <scope>NUCLEOTIDE SEQUENCE [LARGE SCALE GENOMIC DNA]</scope>
    <source>
        <strain evidence="15">SCU2</strain>
    </source>
</reference>
<keyword evidence="9" id="KW-0460">Magnesium</keyword>
<feature type="binding site" evidence="12">
    <location>
        <position position="304"/>
    </location>
    <ligand>
        <name>Zn(2+)</name>
        <dbReference type="ChEBI" id="CHEBI:29105"/>
        <label>2</label>
    </ligand>
</feature>